<keyword evidence="7" id="KW-1185">Reference proteome</keyword>
<dbReference type="CDD" id="cd00452">
    <property type="entry name" value="KDPG_aldolase"/>
    <property type="match status" value="1"/>
</dbReference>
<evidence type="ECO:0000313" key="7">
    <source>
        <dbReference type="Proteomes" id="UP000321749"/>
    </source>
</evidence>
<dbReference type="InterPro" id="IPR000887">
    <property type="entry name" value="Aldlse_KDPG_KHG"/>
</dbReference>
<evidence type="ECO:0000256" key="2">
    <source>
        <dbReference type="ARBA" id="ARBA00006906"/>
    </source>
</evidence>
<reference evidence="6 7" key="1">
    <citation type="submission" date="2019-07" db="EMBL/GenBank/DDBJ databases">
        <title>Whole genome shotgun sequence of Agrococcus baldri NBRC 103055.</title>
        <authorList>
            <person name="Hosoyama A."/>
            <person name="Uohara A."/>
            <person name="Ohji S."/>
            <person name="Ichikawa N."/>
        </authorList>
    </citation>
    <scope>NUCLEOTIDE SEQUENCE [LARGE SCALE GENOMIC DNA]</scope>
    <source>
        <strain evidence="6 7">NBRC 103055</strain>
    </source>
</reference>
<dbReference type="GO" id="GO:0016829">
    <property type="term" value="F:lyase activity"/>
    <property type="evidence" value="ECO:0007669"/>
    <property type="project" value="UniProtKB-KW"/>
</dbReference>
<comment type="caution">
    <text evidence="6">The sequence shown here is derived from an EMBL/GenBank/DDBJ whole genome shotgun (WGS) entry which is preliminary data.</text>
</comment>
<dbReference type="Proteomes" id="UP000321749">
    <property type="component" value="Unassembled WGS sequence"/>
</dbReference>
<sequence length="213" mass="21206">MSTTEPRAAHPSWLAGVVPLATVADEAAADAIADGLVAGGLPVLEVALRNDFGLAAIARIAARGDVAVGAGTVLSPEQLQRSLDAGARFIVAPGLDEQVVEAALAAGVPVLPGVQTASEVQRGLRLGLDRLKLFPAAVAGGLELLGAFAPVFPAVRFMPSGGVGPANLRDYLAHPAVFAASGSWIASAERVAAGPEAIAAAAREAAEIAEAAA</sequence>
<comment type="subunit">
    <text evidence="3">Homotrimer.</text>
</comment>
<dbReference type="EMBL" id="BJUU01000008">
    <property type="protein sequence ID" value="GEK80248.1"/>
    <property type="molecule type" value="Genomic_DNA"/>
</dbReference>
<name>A0AA87URV1_9MICO</name>
<dbReference type="PANTHER" id="PTHR30246">
    <property type="entry name" value="2-KETO-3-DEOXY-6-PHOSPHOGLUCONATE ALDOLASE"/>
    <property type="match status" value="1"/>
</dbReference>
<keyword evidence="4" id="KW-0456">Lyase</keyword>
<evidence type="ECO:0000256" key="1">
    <source>
        <dbReference type="ARBA" id="ARBA00004761"/>
    </source>
</evidence>
<dbReference type="InterPro" id="IPR031338">
    <property type="entry name" value="KDPG/KHG_AS_2"/>
</dbReference>
<gene>
    <name evidence="6" type="ORF">ABA31_15990</name>
</gene>
<evidence type="ECO:0000256" key="3">
    <source>
        <dbReference type="ARBA" id="ARBA00011233"/>
    </source>
</evidence>
<dbReference type="Pfam" id="PF01081">
    <property type="entry name" value="Aldolase"/>
    <property type="match status" value="1"/>
</dbReference>
<evidence type="ECO:0000256" key="5">
    <source>
        <dbReference type="ARBA" id="ARBA00023277"/>
    </source>
</evidence>
<accession>A0AA87URV1</accession>
<dbReference type="NCBIfam" id="TIGR01182">
    <property type="entry name" value="eda"/>
    <property type="match status" value="1"/>
</dbReference>
<dbReference type="AlphaFoldDB" id="A0AA87URV1"/>
<comment type="pathway">
    <text evidence="1">Carbohydrate acid metabolism.</text>
</comment>
<dbReference type="PANTHER" id="PTHR30246:SF1">
    <property type="entry name" value="2-DEHYDRO-3-DEOXY-6-PHOSPHOGALACTONATE ALDOLASE-RELATED"/>
    <property type="match status" value="1"/>
</dbReference>
<evidence type="ECO:0000256" key="4">
    <source>
        <dbReference type="ARBA" id="ARBA00023239"/>
    </source>
</evidence>
<dbReference type="InterPro" id="IPR013785">
    <property type="entry name" value="Aldolase_TIM"/>
</dbReference>
<dbReference type="PROSITE" id="PS00160">
    <property type="entry name" value="ALDOLASE_KDPG_KHG_2"/>
    <property type="match status" value="1"/>
</dbReference>
<dbReference type="SUPFAM" id="SSF51569">
    <property type="entry name" value="Aldolase"/>
    <property type="match status" value="1"/>
</dbReference>
<protein>
    <submittedName>
        <fullName evidence="6">Ketohydroxyglutarate aldolase</fullName>
    </submittedName>
</protein>
<comment type="similarity">
    <text evidence="2">Belongs to the KHG/KDPG aldolase family.</text>
</comment>
<proteinExistence type="inferred from homology"/>
<evidence type="ECO:0000313" key="6">
    <source>
        <dbReference type="EMBL" id="GEK80248.1"/>
    </source>
</evidence>
<dbReference type="Gene3D" id="3.20.20.70">
    <property type="entry name" value="Aldolase class I"/>
    <property type="match status" value="1"/>
</dbReference>
<keyword evidence="5" id="KW-0119">Carbohydrate metabolism</keyword>
<dbReference type="RefSeq" id="WP_146794352.1">
    <property type="nucleotide sequence ID" value="NZ_BJUU01000008.1"/>
</dbReference>
<organism evidence="6 7">
    <name type="scientific">Agrococcus baldri</name>
    <dbReference type="NCBI Taxonomy" id="153730"/>
    <lineage>
        <taxon>Bacteria</taxon>
        <taxon>Bacillati</taxon>
        <taxon>Actinomycetota</taxon>
        <taxon>Actinomycetes</taxon>
        <taxon>Micrococcales</taxon>
        <taxon>Microbacteriaceae</taxon>
        <taxon>Agrococcus</taxon>
    </lineage>
</organism>